<comment type="caution">
    <text evidence="2">The sequence shown here is derived from an EMBL/GenBank/DDBJ whole genome shotgun (WGS) entry which is preliminary data.</text>
</comment>
<feature type="non-terminal residue" evidence="2">
    <location>
        <position position="254"/>
    </location>
</feature>
<dbReference type="InterPro" id="IPR027417">
    <property type="entry name" value="P-loop_NTPase"/>
</dbReference>
<dbReference type="InterPro" id="IPR002078">
    <property type="entry name" value="Sigma_54_int"/>
</dbReference>
<dbReference type="GO" id="GO:0005524">
    <property type="term" value="F:ATP binding"/>
    <property type="evidence" value="ECO:0007669"/>
    <property type="project" value="InterPro"/>
</dbReference>
<name>X0X2V4_9ZZZZ</name>
<proteinExistence type="predicted"/>
<dbReference type="Pfam" id="PF00158">
    <property type="entry name" value="Sigma54_activat"/>
    <property type="match status" value="1"/>
</dbReference>
<feature type="non-terminal residue" evidence="2">
    <location>
        <position position="1"/>
    </location>
</feature>
<dbReference type="GO" id="GO:0006355">
    <property type="term" value="P:regulation of DNA-templated transcription"/>
    <property type="evidence" value="ECO:0007669"/>
    <property type="project" value="InterPro"/>
</dbReference>
<evidence type="ECO:0000259" key="1">
    <source>
        <dbReference type="PROSITE" id="PS50045"/>
    </source>
</evidence>
<dbReference type="EMBL" id="BARS01040591">
    <property type="protein sequence ID" value="GAG37365.1"/>
    <property type="molecule type" value="Genomic_DNA"/>
</dbReference>
<protein>
    <recommendedName>
        <fullName evidence="1">Sigma-54 factor interaction domain-containing protein</fullName>
    </recommendedName>
</protein>
<feature type="domain" description="Sigma-54 factor interaction" evidence="1">
    <location>
        <begin position="183"/>
        <end position="254"/>
    </location>
</feature>
<dbReference type="CDD" id="cd00009">
    <property type="entry name" value="AAA"/>
    <property type="match status" value="1"/>
</dbReference>
<dbReference type="Gene3D" id="3.40.50.300">
    <property type="entry name" value="P-loop containing nucleotide triphosphate hydrolases"/>
    <property type="match status" value="1"/>
</dbReference>
<dbReference type="PROSITE" id="PS50045">
    <property type="entry name" value="SIGMA54_INTERACT_4"/>
    <property type="match status" value="1"/>
</dbReference>
<organism evidence="2">
    <name type="scientific">marine sediment metagenome</name>
    <dbReference type="NCBI Taxonomy" id="412755"/>
    <lineage>
        <taxon>unclassified sequences</taxon>
        <taxon>metagenomes</taxon>
        <taxon>ecological metagenomes</taxon>
    </lineage>
</organism>
<evidence type="ECO:0000313" key="2">
    <source>
        <dbReference type="EMBL" id="GAG37365.1"/>
    </source>
</evidence>
<accession>X0X2V4</accession>
<sequence length="254" mass="27879">GVSDFDAWKDKRARGDGALLAIAKHVHATSIELLWEESGSKIPIGESTAYSEWLEEQLREVGLESKVKVRPCADGNGQIMNFSWVYSQLEQLESDTPLKDEFVSVNASSGTPMMTACWIIFKKSTGLNLKLFISSREQGVEPLELPPNMKISIHEVFQAHRSGLFDRYARGEITLQAADISGLVGSSTRAKETFIKANAVASFTDVPILLLGPPGVGKTRLAEEIHRLSKLRGEFVPVDCGMLGSESSIQELWG</sequence>
<dbReference type="SUPFAM" id="SSF52540">
    <property type="entry name" value="P-loop containing nucleoside triphosphate hydrolases"/>
    <property type="match status" value="1"/>
</dbReference>
<dbReference type="AlphaFoldDB" id="X0X2V4"/>
<reference evidence="2" key="1">
    <citation type="journal article" date="2014" name="Front. Microbiol.">
        <title>High frequency of phylogenetically diverse reductive dehalogenase-homologous genes in deep subseafloor sedimentary metagenomes.</title>
        <authorList>
            <person name="Kawai M."/>
            <person name="Futagami T."/>
            <person name="Toyoda A."/>
            <person name="Takaki Y."/>
            <person name="Nishi S."/>
            <person name="Hori S."/>
            <person name="Arai W."/>
            <person name="Tsubouchi T."/>
            <person name="Morono Y."/>
            <person name="Uchiyama I."/>
            <person name="Ito T."/>
            <person name="Fujiyama A."/>
            <person name="Inagaki F."/>
            <person name="Takami H."/>
        </authorList>
    </citation>
    <scope>NUCLEOTIDE SEQUENCE</scope>
    <source>
        <strain evidence="2">Expedition CK06-06</strain>
    </source>
</reference>
<gene>
    <name evidence="2" type="ORF">S01H1_61847</name>
</gene>